<evidence type="ECO:0008006" key="2">
    <source>
        <dbReference type="Google" id="ProtNLM"/>
    </source>
</evidence>
<protein>
    <recommendedName>
        <fullName evidence="2">DUF1552 domain-containing protein</fullName>
    </recommendedName>
</protein>
<dbReference type="Pfam" id="PF07586">
    <property type="entry name" value="HXXSHH"/>
    <property type="match status" value="1"/>
</dbReference>
<evidence type="ECO:0000313" key="1">
    <source>
        <dbReference type="EMBL" id="SUZ98326.1"/>
    </source>
</evidence>
<sequence>MVPAFAAIRNSPANPVRRFGVVYVPNGMAMKHWTPEGEGQAFEVTRLLNPISDYRDQMTLLTGLNGVPSNAGVHASAATRFLTGVTPARTESNLRAGISVDQLIAKEFAQHTQLGSLELALDSRDVSGSCDVGFSCTYTNTISWRNETTPLLGENNPRAVFERLFGDSGSTDPAARLARIHKDQSILDSVTDKIDALQRGLGPNDRLRVNEYLDAVRDIERRIQKAEEQSDRELPEVDQPAGIPATYEEHAKLMFDLLLLAYQTDLTRVSTYMMAREISGRTYPEIGVPDSHHPTSHHRDDPTLYEKVAKINEFHLTLFSHFLEKARATQDGDGSLLDNMVMIYGAGMSDSNRHDNKGLPLALLGGGSGQLKPAGHVRYAERTPITNLHLTILDKMGIPVEKMSDSTGKLDLLSVG</sequence>
<proteinExistence type="predicted"/>
<dbReference type="AlphaFoldDB" id="A0A381S2K0"/>
<dbReference type="EMBL" id="UINC01002594">
    <property type="protein sequence ID" value="SUZ98326.1"/>
    <property type="molecule type" value="Genomic_DNA"/>
</dbReference>
<dbReference type="InterPro" id="IPR011447">
    <property type="entry name" value="DUF1552"/>
</dbReference>
<reference evidence="1" key="1">
    <citation type="submission" date="2018-05" db="EMBL/GenBank/DDBJ databases">
        <authorList>
            <person name="Lanie J.A."/>
            <person name="Ng W.-L."/>
            <person name="Kazmierczak K.M."/>
            <person name="Andrzejewski T.M."/>
            <person name="Davidsen T.M."/>
            <person name="Wayne K.J."/>
            <person name="Tettelin H."/>
            <person name="Glass J.I."/>
            <person name="Rusch D."/>
            <person name="Podicherti R."/>
            <person name="Tsui H.-C.T."/>
            <person name="Winkler M.E."/>
        </authorList>
    </citation>
    <scope>NUCLEOTIDE SEQUENCE</scope>
</reference>
<gene>
    <name evidence="1" type="ORF">METZ01_LOCUS51180</name>
</gene>
<organism evidence="1">
    <name type="scientific">marine metagenome</name>
    <dbReference type="NCBI Taxonomy" id="408172"/>
    <lineage>
        <taxon>unclassified sequences</taxon>
        <taxon>metagenomes</taxon>
        <taxon>ecological metagenomes</taxon>
    </lineage>
</organism>
<accession>A0A381S2K0</accession>
<name>A0A381S2K0_9ZZZZ</name>